<dbReference type="InterPro" id="IPR003032">
    <property type="entry name" value="Ryanodine_rcpt"/>
</dbReference>
<evidence type="ECO:0000256" key="1">
    <source>
        <dbReference type="SAM" id="Phobius"/>
    </source>
</evidence>
<reference evidence="3 4" key="1">
    <citation type="submission" date="2024-05" db="EMBL/GenBank/DDBJ databases">
        <title>Microbispora sp.ZYX-F-249.</title>
        <authorList>
            <person name="Xie H."/>
        </authorList>
    </citation>
    <scope>NUCLEOTIDE SEQUENCE [LARGE SCALE GENOMIC DNA]</scope>
    <source>
        <strain evidence="3 4">ZYX-F-249</strain>
    </source>
</reference>
<dbReference type="InterPro" id="IPR036291">
    <property type="entry name" value="NAD(P)-bd_dom_sf"/>
</dbReference>
<name>A0ABV0AG77_9ACTN</name>
<proteinExistence type="predicted"/>
<evidence type="ECO:0000313" key="3">
    <source>
        <dbReference type="EMBL" id="MEN3534343.1"/>
    </source>
</evidence>
<keyword evidence="1" id="KW-0812">Transmembrane</keyword>
<dbReference type="RefSeq" id="WP_346224433.1">
    <property type="nucleotide sequence ID" value="NZ_JBDJAW010000002.1"/>
</dbReference>
<dbReference type="PANTHER" id="PTHR46399">
    <property type="entry name" value="B30.2/SPRY DOMAIN-CONTAINING PROTEIN"/>
    <property type="match status" value="1"/>
</dbReference>
<feature type="transmembrane region" description="Helical" evidence="1">
    <location>
        <begin position="21"/>
        <end position="38"/>
    </location>
</feature>
<evidence type="ECO:0000259" key="2">
    <source>
        <dbReference type="Pfam" id="PF02026"/>
    </source>
</evidence>
<dbReference type="Pfam" id="PF02026">
    <property type="entry name" value="RyR"/>
    <property type="match status" value="1"/>
</dbReference>
<dbReference type="Proteomes" id="UP001447516">
    <property type="component" value="Unassembled WGS sequence"/>
</dbReference>
<dbReference type="Gene3D" id="6.20.350.10">
    <property type="match status" value="2"/>
</dbReference>
<dbReference type="InterPro" id="IPR015925">
    <property type="entry name" value="Ryanodine_IP3_receptor"/>
</dbReference>
<organism evidence="3 4">
    <name type="scientific">Microbispora maris</name>
    <dbReference type="NCBI Taxonomy" id="3144104"/>
    <lineage>
        <taxon>Bacteria</taxon>
        <taxon>Bacillati</taxon>
        <taxon>Actinomycetota</taxon>
        <taxon>Actinomycetes</taxon>
        <taxon>Streptosporangiales</taxon>
        <taxon>Streptosporangiaceae</taxon>
        <taxon>Microbispora</taxon>
    </lineage>
</organism>
<keyword evidence="1" id="KW-1133">Transmembrane helix</keyword>
<keyword evidence="4" id="KW-1185">Reference proteome</keyword>
<accession>A0ABV0AG77</accession>
<dbReference type="SUPFAM" id="SSF51735">
    <property type="entry name" value="NAD(P)-binding Rossmann-fold domains"/>
    <property type="match status" value="1"/>
</dbReference>
<keyword evidence="1" id="KW-0472">Membrane</keyword>
<gene>
    <name evidence="3" type="ORF">AAH991_04440</name>
</gene>
<evidence type="ECO:0000313" key="4">
    <source>
        <dbReference type="Proteomes" id="UP001447516"/>
    </source>
</evidence>
<comment type="caution">
    <text evidence="3">The sequence shown here is derived from an EMBL/GenBank/DDBJ whole genome shotgun (WGS) entry which is preliminary data.</text>
</comment>
<protein>
    <submittedName>
        <fullName evidence="3">RyR domain-containing protein</fullName>
    </submittedName>
</protein>
<sequence length="564" mass="62141">MPRTTPFAKSVRERALSAARIGFAATVVLAVVLGFWGLESYSHSASYQLGRSFWDIAYYDLQLFVLGAAPLDNPGPFPWPLQVARFLAPAATIYALFEAGRAVFASEWRRLRQRRRTGHTIVVGETPIADAMVDGLRRNGPVLRATAGDAESLRDAGIAGARFVYACADDRDDSSVNVLVAATARQQERTKKAGDLNVYAHVSDPAYALALRARHLSQPVTGADFFNSDELAARELVRQEAGSFRGGEPLVVVVGLGPFGQAIVVELARMWQVSARADEELVVFLVDRDAEAVAKDLRRRWVAVAETCELRPVADLAAVFRTPAMPTPHRVYLCHEAEEEAVRAALTMPDLWQGGERSVVVRLDRLSGLADVLGSGGGSLLDDVEGRLQPVCVGKFVVGADAGRAERIHEDIYERLAQLIHHNYLRHELKKGNAMRSAPAMVPWEDLSEDYKQANRAQARDIGNKLTAAGCTVAPRTGTGVALSDDPVLETLAEREHERWMAERTAQGWTYGERRDDEAKHHPSLVPWERLPEEEKDKDRAVIREMGDVLAHCGLEIVRLNPVR</sequence>
<dbReference type="Gene3D" id="3.40.50.720">
    <property type="entry name" value="NAD(P)-binding Rossmann-like Domain"/>
    <property type="match status" value="1"/>
</dbReference>
<feature type="domain" description="Ryanodine receptor Ryr" evidence="2">
    <location>
        <begin position="487"/>
        <end position="557"/>
    </location>
</feature>
<dbReference type="EMBL" id="JBDJAW010000002">
    <property type="protein sequence ID" value="MEN3534343.1"/>
    <property type="molecule type" value="Genomic_DNA"/>
</dbReference>
<dbReference type="PANTHER" id="PTHR46399:SF8">
    <property type="entry name" value="B30.2_SPRY DOMAIN-CONTAINING PROTEIN"/>
    <property type="match status" value="1"/>
</dbReference>